<proteinExistence type="predicted"/>
<feature type="compositionally biased region" description="Basic and acidic residues" evidence="1">
    <location>
        <begin position="785"/>
        <end position="804"/>
    </location>
</feature>
<feature type="compositionally biased region" description="Basic and acidic residues" evidence="1">
    <location>
        <begin position="588"/>
        <end position="600"/>
    </location>
</feature>
<gene>
    <name evidence="2" type="ORF">NCGR_LOCUS46984</name>
</gene>
<protein>
    <recommendedName>
        <fullName evidence="4">NB-ARC domain-containing protein</fullName>
    </recommendedName>
</protein>
<accession>A0A811R296</accession>
<organism evidence="2 3">
    <name type="scientific">Miscanthus lutarioriparius</name>
    <dbReference type="NCBI Taxonomy" id="422564"/>
    <lineage>
        <taxon>Eukaryota</taxon>
        <taxon>Viridiplantae</taxon>
        <taxon>Streptophyta</taxon>
        <taxon>Embryophyta</taxon>
        <taxon>Tracheophyta</taxon>
        <taxon>Spermatophyta</taxon>
        <taxon>Magnoliopsida</taxon>
        <taxon>Liliopsida</taxon>
        <taxon>Poales</taxon>
        <taxon>Poaceae</taxon>
        <taxon>PACMAD clade</taxon>
        <taxon>Panicoideae</taxon>
        <taxon>Andropogonodae</taxon>
        <taxon>Andropogoneae</taxon>
        <taxon>Saccharinae</taxon>
        <taxon>Miscanthus</taxon>
    </lineage>
</organism>
<comment type="caution">
    <text evidence="2">The sequence shown here is derived from an EMBL/GenBank/DDBJ whole genome shotgun (WGS) entry which is preliminary data.</text>
</comment>
<dbReference type="PANTHER" id="PTHR47186">
    <property type="entry name" value="LEUCINE-RICH REPEAT-CONTAINING PROTEIN 57"/>
    <property type="match status" value="1"/>
</dbReference>
<dbReference type="Proteomes" id="UP000604825">
    <property type="component" value="Unassembled WGS sequence"/>
</dbReference>
<dbReference type="Gene3D" id="3.80.10.10">
    <property type="entry name" value="Ribonuclease Inhibitor"/>
    <property type="match status" value="1"/>
</dbReference>
<dbReference type="SUPFAM" id="SSF52058">
    <property type="entry name" value="L domain-like"/>
    <property type="match status" value="1"/>
</dbReference>
<keyword evidence="3" id="KW-1185">Reference proteome</keyword>
<evidence type="ECO:0000256" key="1">
    <source>
        <dbReference type="SAM" id="MobiDB-lite"/>
    </source>
</evidence>
<dbReference type="InterPro" id="IPR032675">
    <property type="entry name" value="LRR_dom_sf"/>
</dbReference>
<feature type="region of interest" description="Disordered" evidence="1">
    <location>
        <begin position="782"/>
        <end position="804"/>
    </location>
</feature>
<name>A0A811R296_9POAL</name>
<evidence type="ECO:0000313" key="3">
    <source>
        <dbReference type="Proteomes" id="UP000604825"/>
    </source>
</evidence>
<feature type="region of interest" description="Disordered" evidence="1">
    <location>
        <begin position="577"/>
        <end position="600"/>
    </location>
</feature>
<dbReference type="EMBL" id="CAJGYO010000012">
    <property type="protein sequence ID" value="CAD6263679.1"/>
    <property type="molecule type" value="Genomic_DNA"/>
</dbReference>
<reference evidence="2" key="1">
    <citation type="submission" date="2020-10" db="EMBL/GenBank/DDBJ databases">
        <authorList>
            <person name="Han B."/>
            <person name="Lu T."/>
            <person name="Zhao Q."/>
            <person name="Huang X."/>
            <person name="Zhao Y."/>
        </authorList>
    </citation>
    <scope>NUCLEOTIDE SEQUENCE</scope>
</reference>
<dbReference type="OrthoDB" id="685767at2759"/>
<evidence type="ECO:0000313" key="2">
    <source>
        <dbReference type="EMBL" id="CAD6263679.1"/>
    </source>
</evidence>
<dbReference type="AlphaFoldDB" id="A0A811R296"/>
<evidence type="ECO:0008006" key="4">
    <source>
        <dbReference type="Google" id="ProtNLM"/>
    </source>
</evidence>
<sequence length="804" mass="92000">METEVIDAIDVYQAREQILDYIILRHREQKVIYFPGWSQSGFGAAPVLRSIAQELRLIKDKKTPAELCFDRIIYIDCSAWESRRVMQRKIAEELELDLETMAIFDKQDEEDDFSGKDHGSRDMLRRVSAVIDQTVGLRKIMMIFLNGSDDEVDVSRLGINPEYRDHTILWTFNRRSLTMHDHHREIADKLRYTDIYLSMYADVNFFSSSLQFALLREEAANIVARHPWMPSIDITMVTECCLYELFMQYSFHRATGFDWASHAPNYWVCDGIIKGGLTREISSTLHQEIHWEIDAARIMFRSLMKDPKAPYFIVEDPEAPFFIAEDDMPLLIKRPYPWISVTSKNLIIHEDTNKAILERVSSLFIALGKPDDPQGLPDGFLKHCSNLGALILCRCAFSFVSPPFLWCHELRFLGLDHCTHDNTSEGENNAKWTWLQNLWVLDLRYTEWDDILSQEKIDNMDKLRELNIEGFMCWQLAARLHGKLLYLQRLRIIKPMHKADTSTDSSGLFVDKTELEILDLSGNRDMKNLSISSSTARSLQMLILDGCDVLENVVVPDGLPSSLRSFSFDGYGPATRWTSSFKPPPKISEQKHNSDADTSDVKTSKISLQGCTQLENLFVRGLPNLEELDLSGSAIKVLDFGTMVVNVPGLKRLILLGCEHLRAIKWGTADSVRQLKLLCVDARPWRAHGFCQSCPVKHKSFILQLHATLADARFSRSLCALFALWCGYRYEIVHNDIYFNIHVTSSSGSSGGVQLETTGEEMIEPSSQQHQVQVTIHVYVSNPGEGHRKGREESKEQQMTERVA</sequence>
<dbReference type="PANTHER" id="PTHR47186:SF3">
    <property type="entry name" value="OS09G0267800 PROTEIN"/>
    <property type="match status" value="1"/>
</dbReference>